<accession>A0A1H6SF39</accession>
<proteinExistence type="predicted"/>
<protein>
    <submittedName>
        <fullName evidence="1">Uncharacterized protein</fullName>
    </submittedName>
</protein>
<dbReference type="EMBL" id="FNYC01000002">
    <property type="protein sequence ID" value="SEI62062.1"/>
    <property type="molecule type" value="Genomic_DNA"/>
</dbReference>
<dbReference type="AlphaFoldDB" id="A0A1H6SF39"/>
<sequence>MPCPGPDIAMAVASPACAPAAHGSVAAYKKTRPKPGFQSGDEIYFRLGMYRSVMVPS</sequence>
<keyword evidence="2" id="KW-1185">Reference proteome</keyword>
<evidence type="ECO:0000313" key="1">
    <source>
        <dbReference type="EMBL" id="SEI62062.1"/>
    </source>
</evidence>
<evidence type="ECO:0000313" key="2">
    <source>
        <dbReference type="Proteomes" id="UP000199420"/>
    </source>
</evidence>
<name>A0A1H6SF39_9GAMM</name>
<gene>
    <name evidence="1" type="ORF">SAMN04487997_1220</name>
</gene>
<dbReference type="Proteomes" id="UP000199420">
    <property type="component" value="Unassembled WGS sequence"/>
</dbReference>
<organism evidence="1 2">
    <name type="scientific">Frateuria terrea</name>
    <dbReference type="NCBI Taxonomy" id="529704"/>
    <lineage>
        <taxon>Bacteria</taxon>
        <taxon>Pseudomonadati</taxon>
        <taxon>Pseudomonadota</taxon>
        <taxon>Gammaproteobacteria</taxon>
        <taxon>Lysobacterales</taxon>
        <taxon>Rhodanobacteraceae</taxon>
        <taxon>Frateuria</taxon>
    </lineage>
</organism>
<reference evidence="1 2" key="1">
    <citation type="submission" date="2016-10" db="EMBL/GenBank/DDBJ databases">
        <authorList>
            <person name="de Groot N.N."/>
        </authorList>
    </citation>
    <scope>NUCLEOTIDE SEQUENCE [LARGE SCALE GENOMIC DNA]</scope>
    <source>
        <strain evidence="1 2">DSM 26515</strain>
    </source>
</reference>